<name>A0A840FV13_9BURK</name>
<comment type="caution">
    <text evidence="1">The sequence shown here is derived from an EMBL/GenBank/DDBJ whole genome shotgun (WGS) entry which is preliminary data.</text>
</comment>
<dbReference type="Proteomes" id="UP000524450">
    <property type="component" value="Unassembled WGS sequence"/>
</dbReference>
<dbReference type="AlphaFoldDB" id="A0A840FV13"/>
<protein>
    <submittedName>
        <fullName evidence="1">TPR repeat protein</fullName>
    </submittedName>
</protein>
<sequence length="142" mass="15342">MPTEQLDLGRMTGLSLRLRVVLSGVLMLAAAISAARPSGADIDLQAEQRFQLALEAQAARDYRAMLQHLRDAATDGHAEAQEMLGMVLMTGPALYGTAVKADRCEAGEWMRRAAVQGSETAKVQLTFLNRLRSSPDGRRACG</sequence>
<proteinExistence type="predicted"/>
<dbReference type="SUPFAM" id="SSF81901">
    <property type="entry name" value="HCP-like"/>
    <property type="match status" value="1"/>
</dbReference>
<dbReference type="InterPro" id="IPR011990">
    <property type="entry name" value="TPR-like_helical_dom_sf"/>
</dbReference>
<evidence type="ECO:0000313" key="2">
    <source>
        <dbReference type="Proteomes" id="UP000524450"/>
    </source>
</evidence>
<dbReference type="Gene3D" id="1.25.40.10">
    <property type="entry name" value="Tetratricopeptide repeat domain"/>
    <property type="match status" value="1"/>
</dbReference>
<organism evidence="1 2">
    <name type="scientific">Variovorax guangxiensis</name>
    <dbReference type="NCBI Taxonomy" id="1775474"/>
    <lineage>
        <taxon>Bacteria</taxon>
        <taxon>Pseudomonadati</taxon>
        <taxon>Pseudomonadota</taxon>
        <taxon>Betaproteobacteria</taxon>
        <taxon>Burkholderiales</taxon>
        <taxon>Comamonadaceae</taxon>
        <taxon>Variovorax</taxon>
    </lineage>
</organism>
<evidence type="ECO:0000313" key="1">
    <source>
        <dbReference type="EMBL" id="MBB4224134.1"/>
    </source>
</evidence>
<dbReference type="EMBL" id="JACIFZ010000006">
    <property type="protein sequence ID" value="MBB4224134.1"/>
    <property type="molecule type" value="Genomic_DNA"/>
</dbReference>
<reference evidence="1 2" key="1">
    <citation type="submission" date="2020-08" db="EMBL/GenBank/DDBJ databases">
        <title>Genomic Encyclopedia of Type Strains, Phase IV (KMG-V): Genome sequencing to study the core and pangenomes of soil and plant-associated prokaryotes.</title>
        <authorList>
            <person name="Whitman W."/>
        </authorList>
    </citation>
    <scope>NUCLEOTIDE SEQUENCE [LARGE SCALE GENOMIC DNA]</scope>
    <source>
        <strain evidence="1 2">34/80</strain>
    </source>
</reference>
<accession>A0A840FV13</accession>
<gene>
    <name evidence="1" type="ORF">GGD71_004925</name>
</gene>